<dbReference type="EC" id="1.2.4.4" evidence="2"/>
<dbReference type="AlphaFoldDB" id="A0A1D1ZQL3"/>
<evidence type="ECO:0000259" key="6">
    <source>
        <dbReference type="SMART" id="SM00861"/>
    </source>
</evidence>
<sequence length="467" mass="49614">MAAILRAPGLGAVWGTVRGLATAVRQAEPATAGLDAKQMNLCSAVNDALHIAMDENPKTLVFGEDVSFGGVFRCTVGLAEKHGKHRVFNTPLCEQGIVGFGIGAAAQGYSPIVEIQFADYIFPAFDQITNEAAKYRFRSGGEFDVGGLTIRTPYGAVGHGGHYHSQSPEAFFTHIPGIKVVMPSGPRETKGLLLSAIRDPNPVVVFEAKMLYRTAVEDVPTGDYSIPLGRARIARAGSDVTLVGWGQQVLVLEQAAKELAASDGIEAEVIDLRTLLPWDADAVAASVEKTGRWVLGPWHSQVVIERPRAHRGGRGPRRAPSAPAVCAGMGMARLVVSAWEGPSGHITVGTAPPNTTCQWLPRHSPAGQSPDVPLPPTRGPRVRPYTQAGGESRGPADVRVRRGDRRRHLRPLLLLPGGPAAAHRGLRHALPPGLRAPVPPRRAAGGGWRAPAAPRLTRAGERCPARP</sequence>
<dbReference type="GO" id="GO:0007584">
    <property type="term" value="P:response to nutrient"/>
    <property type="evidence" value="ECO:0007669"/>
    <property type="project" value="TreeGrafter"/>
</dbReference>
<dbReference type="PANTHER" id="PTHR42980">
    <property type="entry name" value="2-OXOISOVALERATE DEHYDROGENASE SUBUNIT BETA-RELATED"/>
    <property type="match status" value="1"/>
</dbReference>
<dbReference type="InterPro" id="IPR005475">
    <property type="entry name" value="Transketolase-like_Pyr-bd"/>
</dbReference>
<proteinExistence type="predicted"/>
<feature type="region of interest" description="Disordered" evidence="5">
    <location>
        <begin position="429"/>
        <end position="467"/>
    </location>
</feature>
<dbReference type="GO" id="GO:0003863">
    <property type="term" value="F:branched-chain 2-oxo acid dehydrogenase activity"/>
    <property type="evidence" value="ECO:0007669"/>
    <property type="project" value="UniProtKB-EC"/>
</dbReference>
<dbReference type="PANTHER" id="PTHR42980:SF1">
    <property type="entry name" value="2-OXOISOVALERATE DEHYDROGENASE SUBUNIT BETA, MITOCHONDRIAL"/>
    <property type="match status" value="1"/>
</dbReference>
<dbReference type="FunFam" id="3.40.50.970:FF:000001">
    <property type="entry name" value="Pyruvate dehydrogenase E1 beta subunit"/>
    <property type="match status" value="1"/>
</dbReference>
<dbReference type="SUPFAM" id="SSF52518">
    <property type="entry name" value="Thiamin diphosphate-binding fold (THDP-binding)"/>
    <property type="match status" value="1"/>
</dbReference>
<protein>
    <recommendedName>
        <fullName evidence="2">3-methyl-2-oxobutanoate dehydrogenase (2-methylpropanoyl-transferring)</fullName>
        <ecNumber evidence="2">1.2.4.4</ecNumber>
    </recommendedName>
</protein>
<dbReference type="InterPro" id="IPR029061">
    <property type="entry name" value="THDP-binding"/>
</dbReference>
<dbReference type="EMBL" id="GDKF01009342">
    <property type="protein sequence ID" value="JAT69280.1"/>
    <property type="molecule type" value="Transcribed_RNA"/>
</dbReference>
<keyword evidence="3" id="KW-0560">Oxidoreductase</keyword>
<evidence type="ECO:0000256" key="1">
    <source>
        <dbReference type="ARBA" id="ARBA00001964"/>
    </source>
</evidence>
<dbReference type="Gene3D" id="3.40.50.970">
    <property type="match status" value="1"/>
</dbReference>
<feature type="region of interest" description="Disordered" evidence="5">
    <location>
        <begin position="360"/>
        <end position="405"/>
    </location>
</feature>
<feature type="domain" description="Transketolase-like pyrimidine-binding" evidence="6">
    <location>
        <begin position="39"/>
        <end position="214"/>
    </location>
</feature>
<name>A0A1D1ZQL3_AUXPR</name>
<dbReference type="SUPFAM" id="SSF52922">
    <property type="entry name" value="TK C-terminal domain-like"/>
    <property type="match status" value="1"/>
</dbReference>
<feature type="compositionally biased region" description="Basic and acidic residues" evidence="5">
    <location>
        <begin position="458"/>
        <end position="467"/>
    </location>
</feature>
<comment type="cofactor">
    <cofactor evidence="1">
        <name>thiamine diphosphate</name>
        <dbReference type="ChEBI" id="CHEBI:58937"/>
    </cofactor>
</comment>
<dbReference type="SMART" id="SM00861">
    <property type="entry name" value="Transket_pyr"/>
    <property type="match status" value="1"/>
</dbReference>
<evidence type="ECO:0000256" key="5">
    <source>
        <dbReference type="SAM" id="MobiDB-lite"/>
    </source>
</evidence>
<gene>
    <name evidence="7" type="ORF">g.8311</name>
</gene>
<evidence type="ECO:0000256" key="2">
    <source>
        <dbReference type="ARBA" id="ARBA00012277"/>
    </source>
</evidence>
<reference evidence="7" key="1">
    <citation type="submission" date="2015-08" db="EMBL/GenBank/DDBJ databases">
        <authorList>
            <person name="Babu N.S."/>
            <person name="Beckwith C.J."/>
            <person name="Beseler K.G."/>
            <person name="Brison A."/>
            <person name="Carone J.V."/>
            <person name="Caskin T.P."/>
            <person name="Diamond M."/>
            <person name="Durham M.E."/>
            <person name="Foxe J.M."/>
            <person name="Go M."/>
            <person name="Henderson B.A."/>
            <person name="Jones I.B."/>
            <person name="McGettigan J.A."/>
            <person name="Micheletti S.J."/>
            <person name="Nasrallah M.E."/>
            <person name="Ortiz D."/>
            <person name="Piller C.R."/>
            <person name="Privatt S.R."/>
            <person name="Schneider S.L."/>
            <person name="Sharp S."/>
            <person name="Smith T.C."/>
            <person name="Stanton J.D."/>
            <person name="Ullery H.E."/>
            <person name="Wilson R.J."/>
            <person name="Serrano M.G."/>
            <person name="Buck G."/>
            <person name="Lee V."/>
            <person name="Wang Y."/>
            <person name="Carvalho R."/>
            <person name="Voegtly L."/>
            <person name="Shi R."/>
            <person name="Duckworth R."/>
            <person name="Johnson A."/>
            <person name="Loviza R."/>
            <person name="Walstead R."/>
            <person name="Shah Z."/>
            <person name="Kiflezghi M."/>
            <person name="Wade K."/>
            <person name="Ball S.L."/>
            <person name="Bradley K.W."/>
            <person name="Asai D.J."/>
            <person name="Bowman C.A."/>
            <person name="Russell D.A."/>
            <person name="Pope W.H."/>
            <person name="Jacobs-Sera D."/>
            <person name="Hendrix R.W."/>
            <person name="Hatfull G.F."/>
        </authorList>
    </citation>
    <scope>NUCLEOTIDE SEQUENCE</scope>
</reference>
<organism evidence="7">
    <name type="scientific">Auxenochlorella protothecoides</name>
    <name type="common">Green microalga</name>
    <name type="synonym">Chlorella protothecoides</name>
    <dbReference type="NCBI Taxonomy" id="3075"/>
    <lineage>
        <taxon>Eukaryota</taxon>
        <taxon>Viridiplantae</taxon>
        <taxon>Chlorophyta</taxon>
        <taxon>core chlorophytes</taxon>
        <taxon>Trebouxiophyceae</taxon>
        <taxon>Chlorellales</taxon>
        <taxon>Chlorellaceae</taxon>
        <taxon>Auxenochlorella</taxon>
    </lineage>
</organism>
<dbReference type="CDD" id="cd07036">
    <property type="entry name" value="TPP_PYR_E1-PDHc-beta_like"/>
    <property type="match status" value="1"/>
</dbReference>
<dbReference type="GO" id="GO:0009083">
    <property type="term" value="P:branched-chain amino acid catabolic process"/>
    <property type="evidence" value="ECO:0007669"/>
    <property type="project" value="TreeGrafter"/>
</dbReference>
<accession>A0A1D1ZQL3</accession>
<dbReference type="InterPro" id="IPR033248">
    <property type="entry name" value="Transketolase_C"/>
</dbReference>
<dbReference type="Gene3D" id="3.40.50.920">
    <property type="match status" value="1"/>
</dbReference>
<dbReference type="Pfam" id="PF02779">
    <property type="entry name" value="Transket_pyr"/>
    <property type="match status" value="1"/>
</dbReference>
<evidence type="ECO:0000256" key="3">
    <source>
        <dbReference type="ARBA" id="ARBA00023002"/>
    </source>
</evidence>
<dbReference type="Pfam" id="PF02780">
    <property type="entry name" value="Transketolase_C"/>
    <property type="match status" value="1"/>
</dbReference>
<dbReference type="InterPro" id="IPR009014">
    <property type="entry name" value="Transketo_C/PFOR_II"/>
</dbReference>
<comment type="catalytic activity">
    <reaction evidence="4">
        <text>N(6)-[(R)-lipoyl]-L-lysyl-[protein] + 3-methyl-2-oxobutanoate + H(+) = N(6)-[(R)-S(8)-2-methylpropanoyldihydrolipoyl]-L-lysyl-[protein] + CO2</text>
        <dbReference type="Rhea" id="RHEA:13457"/>
        <dbReference type="Rhea" id="RHEA-COMP:10474"/>
        <dbReference type="Rhea" id="RHEA-COMP:10497"/>
        <dbReference type="ChEBI" id="CHEBI:11851"/>
        <dbReference type="ChEBI" id="CHEBI:15378"/>
        <dbReference type="ChEBI" id="CHEBI:16526"/>
        <dbReference type="ChEBI" id="CHEBI:83099"/>
        <dbReference type="ChEBI" id="CHEBI:83142"/>
        <dbReference type="EC" id="1.2.4.4"/>
    </reaction>
    <physiologicalReaction direction="left-to-right" evidence="4">
        <dbReference type="Rhea" id="RHEA:13458"/>
    </physiologicalReaction>
</comment>
<evidence type="ECO:0000256" key="4">
    <source>
        <dbReference type="ARBA" id="ARBA00051764"/>
    </source>
</evidence>
<evidence type="ECO:0000313" key="7">
    <source>
        <dbReference type="EMBL" id="JAT69280.1"/>
    </source>
</evidence>